<dbReference type="SUPFAM" id="SSF55073">
    <property type="entry name" value="Nucleotide cyclase"/>
    <property type="match status" value="1"/>
</dbReference>
<dbReference type="InterPro" id="IPR043128">
    <property type="entry name" value="Rev_trsase/Diguanyl_cyclase"/>
</dbReference>
<dbReference type="InterPro" id="IPR050469">
    <property type="entry name" value="Diguanylate_Cyclase"/>
</dbReference>
<dbReference type="PANTHER" id="PTHR45138:SF9">
    <property type="entry name" value="DIGUANYLATE CYCLASE DGCM-RELATED"/>
    <property type="match status" value="1"/>
</dbReference>
<dbReference type="InterPro" id="IPR048516">
    <property type="entry name" value="DGCcoil"/>
</dbReference>
<reference evidence="5" key="1">
    <citation type="submission" date="2022-01" db="EMBL/GenBank/DDBJ databases">
        <title>Colwellia maritima, isolated from seawater.</title>
        <authorList>
            <person name="Kristyanto S."/>
            <person name="Jung J."/>
            <person name="Jeon C.O."/>
        </authorList>
    </citation>
    <scope>NUCLEOTIDE SEQUENCE</scope>
    <source>
        <strain evidence="5">MSW7</strain>
    </source>
</reference>
<evidence type="ECO:0000256" key="2">
    <source>
        <dbReference type="ARBA" id="ARBA00034247"/>
    </source>
</evidence>
<accession>A0ABS9X1V9</accession>
<comment type="catalytic activity">
    <reaction evidence="2">
        <text>2 GTP = 3',3'-c-di-GMP + 2 diphosphate</text>
        <dbReference type="Rhea" id="RHEA:24898"/>
        <dbReference type="ChEBI" id="CHEBI:33019"/>
        <dbReference type="ChEBI" id="CHEBI:37565"/>
        <dbReference type="ChEBI" id="CHEBI:58805"/>
        <dbReference type="EC" id="2.7.7.65"/>
    </reaction>
</comment>
<keyword evidence="5" id="KW-0548">Nucleotidyltransferase</keyword>
<organism evidence="5 6">
    <name type="scientific">Colwellia maritima</name>
    <dbReference type="NCBI Taxonomy" id="2912588"/>
    <lineage>
        <taxon>Bacteria</taxon>
        <taxon>Pseudomonadati</taxon>
        <taxon>Pseudomonadota</taxon>
        <taxon>Gammaproteobacteria</taxon>
        <taxon>Alteromonadales</taxon>
        <taxon>Colwelliaceae</taxon>
        <taxon>Colwellia</taxon>
    </lineage>
</organism>
<proteinExistence type="predicted"/>
<dbReference type="PROSITE" id="PS50887">
    <property type="entry name" value="GGDEF"/>
    <property type="match status" value="1"/>
</dbReference>
<feature type="domain" description="GGDEF" evidence="4">
    <location>
        <begin position="250"/>
        <end position="380"/>
    </location>
</feature>
<dbReference type="Pfam" id="PF00990">
    <property type="entry name" value="GGDEF"/>
    <property type="match status" value="1"/>
</dbReference>
<evidence type="ECO:0000259" key="4">
    <source>
        <dbReference type="PROSITE" id="PS50887"/>
    </source>
</evidence>
<dbReference type="Pfam" id="PF20975">
    <property type="entry name" value="DGCcoil"/>
    <property type="match status" value="1"/>
</dbReference>
<dbReference type="GO" id="GO:0052621">
    <property type="term" value="F:diguanylate cyclase activity"/>
    <property type="evidence" value="ECO:0007669"/>
    <property type="project" value="UniProtKB-EC"/>
</dbReference>
<gene>
    <name evidence="5" type="ORF">L3081_12450</name>
</gene>
<feature type="coiled-coil region" evidence="3">
    <location>
        <begin position="185"/>
        <end position="219"/>
    </location>
</feature>
<dbReference type="Proteomes" id="UP001139646">
    <property type="component" value="Unassembled WGS sequence"/>
</dbReference>
<evidence type="ECO:0000313" key="5">
    <source>
        <dbReference type="EMBL" id="MCI2284055.1"/>
    </source>
</evidence>
<dbReference type="InterPro" id="IPR029787">
    <property type="entry name" value="Nucleotide_cyclase"/>
</dbReference>
<dbReference type="NCBIfam" id="TIGR00254">
    <property type="entry name" value="GGDEF"/>
    <property type="match status" value="1"/>
</dbReference>
<dbReference type="SMART" id="SM00267">
    <property type="entry name" value="GGDEF"/>
    <property type="match status" value="1"/>
</dbReference>
<comment type="caution">
    <text evidence="5">The sequence shown here is derived from an EMBL/GenBank/DDBJ whole genome shotgun (WGS) entry which is preliminary data.</text>
</comment>
<keyword evidence="3" id="KW-0175">Coiled coil</keyword>
<dbReference type="PANTHER" id="PTHR45138">
    <property type="entry name" value="REGULATORY COMPONENTS OF SENSORY TRANSDUCTION SYSTEM"/>
    <property type="match status" value="1"/>
</dbReference>
<sequence length="380" mass="43073">MLEFYTIALRGKTDSVTTTGQTERAIDNTSQDNSSTVNNVLIKQLSSCLNKLHLSAQYTQELLTIHKKLLKDTSNDDVLQHFIEIFDVIVADLQRERNSATNFLTSLNETLAIVQNAVSKTLSTCEKAQHTNDLINIKLQKQLLDMTGSVEKAMSLDQVKVDINSKLASIALTLEKKTIFEQQNQQALSNQLKDMAAKVKKLEEQSQEFEVKLAEQQRKSMFDALTKLSNRAAFDEYFTQSMVRFHHNPFDLALAVIDVDDFKQINDRYGHTVGDKTLQVIANTIRKKVSKDAFVARYGGEEFVLIYSKHKKSELINELNSINKSIAHLPFQFKNNKVSITLSIGATHITSEDNIHTAFERADEAMYKAKEKGKNQVVYF</sequence>
<keyword evidence="5" id="KW-0808">Transferase</keyword>
<dbReference type="EC" id="2.7.7.65" evidence="1"/>
<evidence type="ECO:0000256" key="1">
    <source>
        <dbReference type="ARBA" id="ARBA00012528"/>
    </source>
</evidence>
<keyword evidence="6" id="KW-1185">Reference proteome</keyword>
<evidence type="ECO:0000256" key="3">
    <source>
        <dbReference type="SAM" id="Coils"/>
    </source>
</evidence>
<evidence type="ECO:0000313" key="6">
    <source>
        <dbReference type="Proteomes" id="UP001139646"/>
    </source>
</evidence>
<name>A0ABS9X1V9_9GAMM</name>
<dbReference type="Gene3D" id="3.30.70.270">
    <property type="match status" value="1"/>
</dbReference>
<dbReference type="EMBL" id="JAKKSL010000002">
    <property type="protein sequence ID" value="MCI2284055.1"/>
    <property type="molecule type" value="Genomic_DNA"/>
</dbReference>
<protein>
    <recommendedName>
        <fullName evidence="1">diguanylate cyclase</fullName>
        <ecNumber evidence="1">2.7.7.65</ecNumber>
    </recommendedName>
</protein>
<dbReference type="InterPro" id="IPR000160">
    <property type="entry name" value="GGDEF_dom"/>
</dbReference>
<dbReference type="CDD" id="cd01949">
    <property type="entry name" value="GGDEF"/>
    <property type="match status" value="1"/>
</dbReference>